<feature type="region of interest" description="Disordered" evidence="1">
    <location>
        <begin position="385"/>
        <end position="409"/>
    </location>
</feature>
<dbReference type="InterPro" id="IPR024338">
    <property type="entry name" value="MID1/Yam8"/>
</dbReference>
<evidence type="ECO:0000256" key="2">
    <source>
        <dbReference type="SAM" id="SignalP"/>
    </source>
</evidence>
<name>A0A9P6CUI9_9AGAR</name>
<dbReference type="EMBL" id="MU155461">
    <property type="protein sequence ID" value="KAF9473214.1"/>
    <property type="molecule type" value="Genomic_DNA"/>
</dbReference>
<dbReference type="PANTHER" id="PTHR39142:SF1">
    <property type="entry name" value="AEL197CP"/>
    <property type="match status" value="1"/>
</dbReference>
<keyword evidence="4" id="KW-1185">Reference proteome</keyword>
<feature type="signal peptide" evidence="2">
    <location>
        <begin position="1"/>
        <end position="24"/>
    </location>
</feature>
<organism evidence="3 4">
    <name type="scientific">Pholiota conissans</name>
    <dbReference type="NCBI Taxonomy" id="109636"/>
    <lineage>
        <taxon>Eukaryota</taxon>
        <taxon>Fungi</taxon>
        <taxon>Dikarya</taxon>
        <taxon>Basidiomycota</taxon>
        <taxon>Agaricomycotina</taxon>
        <taxon>Agaricomycetes</taxon>
        <taxon>Agaricomycetidae</taxon>
        <taxon>Agaricales</taxon>
        <taxon>Agaricineae</taxon>
        <taxon>Strophariaceae</taxon>
        <taxon>Pholiota</taxon>
    </lineage>
</organism>
<dbReference type="Pfam" id="PF12929">
    <property type="entry name" value="Mid1"/>
    <property type="match status" value="1"/>
</dbReference>
<dbReference type="OrthoDB" id="5405745at2759"/>
<evidence type="ECO:0000313" key="3">
    <source>
        <dbReference type="EMBL" id="KAF9473214.1"/>
    </source>
</evidence>
<feature type="chain" id="PRO_5040183176" evidence="2">
    <location>
        <begin position="25"/>
        <end position="502"/>
    </location>
</feature>
<evidence type="ECO:0000256" key="1">
    <source>
        <dbReference type="SAM" id="MobiDB-lite"/>
    </source>
</evidence>
<dbReference type="PANTHER" id="PTHR39142">
    <property type="entry name" value="MID1P"/>
    <property type="match status" value="1"/>
</dbReference>
<protein>
    <submittedName>
        <fullName evidence="3">Uncharacterized protein</fullName>
    </submittedName>
</protein>
<gene>
    <name evidence="3" type="ORF">BDN70DRAFT_817583</name>
</gene>
<dbReference type="Proteomes" id="UP000807469">
    <property type="component" value="Unassembled WGS sequence"/>
</dbReference>
<evidence type="ECO:0000313" key="4">
    <source>
        <dbReference type="Proteomes" id="UP000807469"/>
    </source>
</evidence>
<dbReference type="AlphaFoldDB" id="A0A9P6CUI9"/>
<proteinExistence type="predicted"/>
<reference evidence="3" key="1">
    <citation type="submission" date="2020-11" db="EMBL/GenBank/DDBJ databases">
        <authorList>
            <consortium name="DOE Joint Genome Institute"/>
            <person name="Ahrendt S."/>
            <person name="Riley R."/>
            <person name="Andreopoulos W."/>
            <person name="Labutti K."/>
            <person name="Pangilinan J."/>
            <person name="Ruiz-Duenas F.J."/>
            <person name="Barrasa J.M."/>
            <person name="Sanchez-Garcia M."/>
            <person name="Camarero S."/>
            <person name="Miyauchi S."/>
            <person name="Serrano A."/>
            <person name="Linde D."/>
            <person name="Babiker R."/>
            <person name="Drula E."/>
            <person name="Ayuso-Fernandez I."/>
            <person name="Pacheco R."/>
            <person name="Padilla G."/>
            <person name="Ferreira P."/>
            <person name="Barriuso J."/>
            <person name="Kellner H."/>
            <person name="Castanera R."/>
            <person name="Alfaro M."/>
            <person name="Ramirez L."/>
            <person name="Pisabarro A.G."/>
            <person name="Kuo A."/>
            <person name="Tritt A."/>
            <person name="Lipzen A."/>
            <person name="He G."/>
            <person name="Yan M."/>
            <person name="Ng V."/>
            <person name="Cullen D."/>
            <person name="Martin F."/>
            <person name="Rosso M.-N."/>
            <person name="Henrissat B."/>
            <person name="Hibbett D."/>
            <person name="Martinez A.T."/>
            <person name="Grigoriev I.V."/>
        </authorList>
    </citation>
    <scope>NUCLEOTIDE SEQUENCE</scope>
    <source>
        <strain evidence="3">CIRM-BRFM 674</strain>
    </source>
</reference>
<accession>A0A9P6CUI9</accession>
<keyword evidence="2" id="KW-0732">Signal</keyword>
<dbReference type="GO" id="GO:0098703">
    <property type="term" value="P:calcium ion import across plasma membrane"/>
    <property type="evidence" value="ECO:0007669"/>
    <property type="project" value="InterPro"/>
</dbReference>
<dbReference type="GO" id="GO:0005262">
    <property type="term" value="F:calcium channel activity"/>
    <property type="evidence" value="ECO:0007669"/>
    <property type="project" value="InterPro"/>
</dbReference>
<sequence>MLPEALVALLVAALAAAQTRQTLALNQITSLNTTTAQPRLIPSASSRLAISVALCAVASPVPRFFVSNSSSSAAVPGPGGGVDVWEISLEDGTGVWEGAFPDGGVFAVDVGQGALAVPFDVGVSDSVDPLHETLSDLPLLGDTTSNQALLFSPPFSPVALPSPTYPNYTFPAANMSQPAPPSNPPNYTLALFATPVEGPRTACFLSGMVASGAGEGKVAEEKLWWRGEEEGWRKQWLVGGLTPATNYTAFALLGGGVSGPVWLGTKSAAFNCPLVHSLPYCPSISYAMPLPAPPVPLLAYTAPSLHDAFPTLVDPLLSYLANFTTTLGTFACGRDWYSPIVGCADCERMYRRWICAVGMGRCGEAPLSSSSSSSSAAAAATSGSVAAGTSGTEQAPLQPALTPQSPSTPARNTILPLPAFTSPYQLLLPCIEQCYQVDRACPPFIGFKCPSPGGNADGAGGGGAERSYGVGWVDDLDGGTGKGMGKVGSSADRWGGVWCSLL</sequence>
<comment type="caution">
    <text evidence="3">The sequence shown here is derived from an EMBL/GenBank/DDBJ whole genome shotgun (WGS) entry which is preliminary data.</text>
</comment>